<name>A0A9W4UHB9_9PLEO</name>
<gene>
    <name evidence="1" type="ORF">PDIGIT_LOCUS7956</name>
</gene>
<evidence type="ECO:0000313" key="2">
    <source>
        <dbReference type="Proteomes" id="UP001152607"/>
    </source>
</evidence>
<reference evidence="1" key="1">
    <citation type="submission" date="2023-01" db="EMBL/GenBank/DDBJ databases">
        <authorList>
            <person name="Van Ghelder C."/>
            <person name="Rancurel C."/>
        </authorList>
    </citation>
    <scope>NUCLEOTIDE SEQUENCE</scope>
    <source>
        <strain evidence="1">CNCM I-4278</strain>
    </source>
</reference>
<keyword evidence="2" id="KW-1185">Reference proteome</keyword>
<accession>A0A9W4UHB9</accession>
<comment type="caution">
    <text evidence="1">The sequence shown here is derived from an EMBL/GenBank/DDBJ whole genome shotgun (WGS) entry which is preliminary data.</text>
</comment>
<organism evidence="1 2">
    <name type="scientific">Periconia digitata</name>
    <dbReference type="NCBI Taxonomy" id="1303443"/>
    <lineage>
        <taxon>Eukaryota</taxon>
        <taxon>Fungi</taxon>
        <taxon>Dikarya</taxon>
        <taxon>Ascomycota</taxon>
        <taxon>Pezizomycotina</taxon>
        <taxon>Dothideomycetes</taxon>
        <taxon>Pleosporomycetidae</taxon>
        <taxon>Pleosporales</taxon>
        <taxon>Massarineae</taxon>
        <taxon>Periconiaceae</taxon>
        <taxon>Periconia</taxon>
    </lineage>
</organism>
<dbReference type="Proteomes" id="UP001152607">
    <property type="component" value="Unassembled WGS sequence"/>
</dbReference>
<sequence>MWQLNEHCSALSGCCSEKWVMPIRRQFCRLQTPRPSSADPENS</sequence>
<evidence type="ECO:0000313" key="1">
    <source>
        <dbReference type="EMBL" id="CAI6334886.1"/>
    </source>
</evidence>
<proteinExistence type="predicted"/>
<dbReference type="EMBL" id="CAOQHR010000005">
    <property type="protein sequence ID" value="CAI6334886.1"/>
    <property type="molecule type" value="Genomic_DNA"/>
</dbReference>
<protein>
    <submittedName>
        <fullName evidence="1">Uncharacterized protein</fullName>
    </submittedName>
</protein>
<dbReference type="AlphaFoldDB" id="A0A9W4UHB9"/>